<dbReference type="RefSeq" id="WP_129330494.1">
    <property type="nucleotide sequence ID" value="NZ_SDVB01000101.1"/>
</dbReference>
<keyword evidence="2" id="KW-1185">Reference proteome</keyword>
<name>A0A4Q2TU42_9HYPH</name>
<comment type="caution">
    <text evidence="1">The sequence shown here is derived from an EMBL/GenBank/DDBJ whole genome shotgun (WGS) entry which is preliminary data.</text>
</comment>
<evidence type="ECO:0000313" key="1">
    <source>
        <dbReference type="EMBL" id="RYC23925.1"/>
    </source>
</evidence>
<organism evidence="1 2">
    <name type="scientific">Ciceribacter ferrooxidans</name>
    <dbReference type="NCBI Taxonomy" id="2509717"/>
    <lineage>
        <taxon>Bacteria</taxon>
        <taxon>Pseudomonadati</taxon>
        <taxon>Pseudomonadota</taxon>
        <taxon>Alphaproteobacteria</taxon>
        <taxon>Hyphomicrobiales</taxon>
        <taxon>Rhizobiaceae</taxon>
        <taxon>Ciceribacter</taxon>
    </lineage>
</organism>
<proteinExistence type="predicted"/>
<gene>
    <name evidence="1" type="ORF">EUU22_02330</name>
</gene>
<protein>
    <submittedName>
        <fullName evidence="1">Uncharacterized protein</fullName>
    </submittedName>
</protein>
<accession>A0A4Q2TU42</accession>
<dbReference type="AlphaFoldDB" id="A0A4Q2TU42"/>
<sequence>MLAILKAIREHLAEAPDAWASAPEICTPDTGTYADGALPLQTLDPKGSRGEIARSAFLRDYGQGRTVKPEGAGYA</sequence>
<dbReference type="EMBL" id="SDVB01000101">
    <property type="protein sequence ID" value="RYC23925.1"/>
    <property type="molecule type" value="Genomic_DNA"/>
</dbReference>
<dbReference type="Proteomes" id="UP000291088">
    <property type="component" value="Unassembled WGS sequence"/>
</dbReference>
<dbReference type="OrthoDB" id="8372831at2"/>
<reference evidence="1 2" key="1">
    <citation type="submission" date="2019-01" db="EMBL/GenBank/DDBJ databases">
        <authorList>
            <person name="Deng T."/>
        </authorList>
    </citation>
    <scope>NUCLEOTIDE SEQUENCE [LARGE SCALE GENOMIC DNA]</scope>
    <source>
        <strain evidence="1 2">F8825</strain>
    </source>
</reference>
<evidence type="ECO:0000313" key="2">
    <source>
        <dbReference type="Proteomes" id="UP000291088"/>
    </source>
</evidence>